<dbReference type="RefSeq" id="WP_110988787.1">
    <property type="nucleotide sequence ID" value="NZ_CAWNWM010000030.1"/>
</dbReference>
<keyword evidence="4" id="KW-0732">Signal</keyword>
<keyword evidence="1" id="KW-0677">Repeat</keyword>
<gene>
    <name evidence="5" type="ORF">C1752_10226</name>
</gene>
<feature type="signal peptide" evidence="4">
    <location>
        <begin position="1"/>
        <end position="20"/>
    </location>
</feature>
<evidence type="ECO:0000256" key="2">
    <source>
        <dbReference type="ARBA" id="ARBA00023043"/>
    </source>
</evidence>
<keyword evidence="6" id="KW-1185">Reference proteome</keyword>
<feature type="repeat" description="ANK" evidence="3">
    <location>
        <begin position="102"/>
        <end position="134"/>
    </location>
</feature>
<dbReference type="Proteomes" id="UP000248857">
    <property type="component" value="Unassembled WGS sequence"/>
</dbReference>
<feature type="chain" id="PRO_5016033827" evidence="4">
    <location>
        <begin position="21"/>
        <end position="160"/>
    </location>
</feature>
<dbReference type="AlphaFoldDB" id="A0A2W1JN82"/>
<accession>A0A2W1JN82</accession>
<dbReference type="InterPro" id="IPR002110">
    <property type="entry name" value="Ankyrin_rpt"/>
</dbReference>
<evidence type="ECO:0000313" key="6">
    <source>
        <dbReference type="Proteomes" id="UP000248857"/>
    </source>
</evidence>
<evidence type="ECO:0000256" key="1">
    <source>
        <dbReference type="ARBA" id="ARBA00022737"/>
    </source>
</evidence>
<keyword evidence="2 3" id="KW-0040">ANK repeat</keyword>
<feature type="repeat" description="ANK" evidence="3">
    <location>
        <begin position="69"/>
        <end position="101"/>
    </location>
</feature>
<dbReference type="EMBL" id="PQWO01000030">
    <property type="protein sequence ID" value="PZD70711.1"/>
    <property type="molecule type" value="Genomic_DNA"/>
</dbReference>
<organism evidence="5 6">
    <name type="scientific">Acaryochloris thomasi RCC1774</name>
    <dbReference type="NCBI Taxonomy" id="1764569"/>
    <lineage>
        <taxon>Bacteria</taxon>
        <taxon>Bacillati</taxon>
        <taxon>Cyanobacteriota</taxon>
        <taxon>Cyanophyceae</taxon>
        <taxon>Acaryochloridales</taxon>
        <taxon>Acaryochloridaceae</taxon>
        <taxon>Acaryochloris</taxon>
        <taxon>Acaryochloris thomasi</taxon>
    </lineage>
</organism>
<dbReference type="InterPro" id="IPR036770">
    <property type="entry name" value="Ankyrin_rpt-contain_sf"/>
</dbReference>
<reference evidence="5 6" key="1">
    <citation type="journal article" date="2018" name="Sci. Rep.">
        <title>A novel species of the marine cyanobacterium Acaryochloris with a unique pigment content and lifestyle.</title>
        <authorList>
            <person name="Partensky F."/>
            <person name="Six C."/>
            <person name="Ratin M."/>
            <person name="Garczarek L."/>
            <person name="Vaulot D."/>
            <person name="Probert I."/>
            <person name="Calteau A."/>
            <person name="Gourvil P."/>
            <person name="Marie D."/>
            <person name="Grebert T."/>
            <person name="Bouchier C."/>
            <person name="Le Panse S."/>
            <person name="Gachenot M."/>
            <person name="Rodriguez F."/>
            <person name="Garrido J.L."/>
        </authorList>
    </citation>
    <scope>NUCLEOTIDE SEQUENCE [LARGE SCALE GENOMIC DNA]</scope>
    <source>
        <strain evidence="5 6">RCC1774</strain>
    </source>
</reference>
<dbReference type="SUPFAM" id="SSF48403">
    <property type="entry name" value="Ankyrin repeat"/>
    <property type="match status" value="1"/>
</dbReference>
<evidence type="ECO:0000256" key="4">
    <source>
        <dbReference type="SAM" id="SignalP"/>
    </source>
</evidence>
<dbReference type="Gene3D" id="1.25.40.20">
    <property type="entry name" value="Ankyrin repeat-containing domain"/>
    <property type="match status" value="2"/>
</dbReference>
<dbReference type="OrthoDB" id="9772065at2"/>
<dbReference type="PROSITE" id="PS51257">
    <property type="entry name" value="PROKAR_LIPOPROTEIN"/>
    <property type="match status" value="1"/>
</dbReference>
<evidence type="ECO:0000313" key="5">
    <source>
        <dbReference type="EMBL" id="PZD70711.1"/>
    </source>
</evidence>
<dbReference type="SMART" id="SM00248">
    <property type="entry name" value="ANK"/>
    <property type="match status" value="2"/>
</dbReference>
<dbReference type="Pfam" id="PF12796">
    <property type="entry name" value="Ank_2"/>
    <property type="match status" value="1"/>
</dbReference>
<evidence type="ECO:0000256" key="3">
    <source>
        <dbReference type="PROSITE-ProRule" id="PRU00023"/>
    </source>
</evidence>
<protein>
    <submittedName>
        <fullName evidence="5">Uncharacterized protein</fullName>
    </submittedName>
</protein>
<sequence>MLFRCFAAFAVPLLFLGAAGCDIAIRSPESFASKSASTKPALIEATLAGDVGEVRSHLQSNADPNTTHNTNTALTYAARDGYTEIAQLLIDAGAEVNWIDREGVTPLILASLKGHTKIAQLLLHHGADKTVIDQWNRTALDYALRRGEADPIVKLLRMKQ</sequence>
<name>A0A2W1JN82_9CYAN</name>
<comment type="caution">
    <text evidence="5">The sequence shown here is derived from an EMBL/GenBank/DDBJ whole genome shotgun (WGS) entry which is preliminary data.</text>
</comment>
<dbReference type="PROSITE" id="PS50297">
    <property type="entry name" value="ANK_REP_REGION"/>
    <property type="match status" value="2"/>
</dbReference>
<dbReference type="PROSITE" id="PS50088">
    <property type="entry name" value="ANK_REPEAT"/>
    <property type="match status" value="2"/>
</dbReference>
<proteinExistence type="predicted"/>
<dbReference type="PANTHER" id="PTHR24171">
    <property type="entry name" value="ANKYRIN REPEAT DOMAIN-CONTAINING PROTEIN 39-RELATED"/>
    <property type="match status" value="1"/>
</dbReference>